<keyword evidence="5 6" id="KW-0472">Membrane</keyword>
<feature type="transmembrane region" description="Helical" evidence="6">
    <location>
        <begin position="113"/>
        <end position="134"/>
    </location>
</feature>
<reference evidence="7" key="1">
    <citation type="submission" date="2020-05" db="EMBL/GenBank/DDBJ databases">
        <authorList>
            <person name="Chiriac C."/>
            <person name="Salcher M."/>
            <person name="Ghai R."/>
            <person name="Kavagutti S V."/>
        </authorList>
    </citation>
    <scope>NUCLEOTIDE SEQUENCE</scope>
</reference>
<feature type="transmembrane region" description="Helical" evidence="6">
    <location>
        <begin position="199"/>
        <end position="227"/>
    </location>
</feature>
<evidence type="ECO:0000256" key="2">
    <source>
        <dbReference type="ARBA" id="ARBA00022475"/>
    </source>
</evidence>
<dbReference type="PANTHER" id="PTHR30482">
    <property type="entry name" value="HIGH-AFFINITY BRANCHED-CHAIN AMINO ACID TRANSPORT SYSTEM PERMEASE"/>
    <property type="match status" value="1"/>
</dbReference>
<name>A0A6J6IA21_9ZZZZ</name>
<gene>
    <name evidence="7" type="ORF">UFOPK1960_00199</name>
</gene>
<evidence type="ECO:0000256" key="4">
    <source>
        <dbReference type="ARBA" id="ARBA00022989"/>
    </source>
</evidence>
<protein>
    <submittedName>
        <fullName evidence="7">Unannotated protein</fullName>
    </submittedName>
</protein>
<feature type="transmembrane region" description="Helical" evidence="6">
    <location>
        <begin position="19"/>
        <end position="39"/>
    </location>
</feature>
<comment type="subcellular location">
    <subcellularLocation>
        <location evidence="1">Cell membrane</location>
        <topology evidence="1">Multi-pass membrane protein</topology>
    </subcellularLocation>
</comment>
<dbReference type="InterPro" id="IPR043428">
    <property type="entry name" value="LivM-like"/>
</dbReference>
<evidence type="ECO:0000256" key="5">
    <source>
        <dbReference type="ARBA" id="ARBA00023136"/>
    </source>
</evidence>
<keyword evidence="3 6" id="KW-0812">Transmembrane</keyword>
<dbReference type="PANTHER" id="PTHR30482:SF10">
    <property type="entry name" value="HIGH-AFFINITY BRANCHED-CHAIN AMINO ACID TRANSPORT PROTEIN BRAE"/>
    <property type="match status" value="1"/>
</dbReference>
<feature type="transmembrane region" description="Helical" evidence="6">
    <location>
        <begin position="166"/>
        <end position="183"/>
    </location>
</feature>
<dbReference type="GO" id="GO:0005886">
    <property type="term" value="C:plasma membrane"/>
    <property type="evidence" value="ECO:0007669"/>
    <property type="project" value="UniProtKB-SubCell"/>
</dbReference>
<evidence type="ECO:0000256" key="3">
    <source>
        <dbReference type="ARBA" id="ARBA00022692"/>
    </source>
</evidence>
<dbReference type="AlphaFoldDB" id="A0A6J6IA21"/>
<organism evidence="7">
    <name type="scientific">freshwater metagenome</name>
    <dbReference type="NCBI Taxonomy" id="449393"/>
    <lineage>
        <taxon>unclassified sequences</taxon>
        <taxon>metagenomes</taxon>
        <taxon>ecological metagenomes</taxon>
    </lineage>
</organism>
<keyword evidence="4 6" id="KW-1133">Transmembrane helix</keyword>
<evidence type="ECO:0000313" key="7">
    <source>
        <dbReference type="EMBL" id="CAB4623412.1"/>
    </source>
</evidence>
<dbReference type="CDD" id="cd06581">
    <property type="entry name" value="TM_PBP1_LivM_like"/>
    <property type="match status" value="1"/>
</dbReference>
<dbReference type="Pfam" id="PF02653">
    <property type="entry name" value="BPD_transp_2"/>
    <property type="match status" value="1"/>
</dbReference>
<evidence type="ECO:0000256" key="1">
    <source>
        <dbReference type="ARBA" id="ARBA00004651"/>
    </source>
</evidence>
<dbReference type="InterPro" id="IPR001851">
    <property type="entry name" value="ABC_transp_permease"/>
</dbReference>
<sequence>MACGAYGLGMTAHYFDISFWWGIPLGVLFSVVLGLLMGIPTLRLRADYLAIVTIASAEIIRLVVRSVKFKTYFGGSDGINGFSSSFRALGNDFGIEEADQYGFWPFKFTGRELWVLIVGWLIVAVFGFVVYKLMKSPWGRVLKAIREDEDAVKSLGKNVYSYKMQSLILGGVIGTVSGMIFALDRGSVQPDNYSRDLTFYILTALVLGGVAKVSGSIVGSMMFWGLFTFMDNFLRQVAKDPVSIGNVTIMKSTQVGQLNFILIGITLILLMVYRPQGVFGNRKEMAFDGR</sequence>
<accession>A0A6J6IA21</accession>
<feature type="transmembrane region" description="Helical" evidence="6">
    <location>
        <begin position="258"/>
        <end position="275"/>
    </location>
</feature>
<proteinExistence type="predicted"/>
<keyword evidence="2" id="KW-1003">Cell membrane</keyword>
<dbReference type="EMBL" id="CAEZVL010000015">
    <property type="protein sequence ID" value="CAB4623412.1"/>
    <property type="molecule type" value="Genomic_DNA"/>
</dbReference>
<evidence type="ECO:0000256" key="6">
    <source>
        <dbReference type="SAM" id="Phobius"/>
    </source>
</evidence>
<dbReference type="GO" id="GO:0015658">
    <property type="term" value="F:branched-chain amino acid transmembrane transporter activity"/>
    <property type="evidence" value="ECO:0007669"/>
    <property type="project" value="InterPro"/>
</dbReference>